<feature type="domain" description="Probable transposase IS891/IS1136/IS1341" evidence="1">
    <location>
        <begin position="213"/>
        <end position="269"/>
    </location>
</feature>
<evidence type="ECO:0000259" key="1">
    <source>
        <dbReference type="Pfam" id="PF01385"/>
    </source>
</evidence>
<comment type="caution">
    <text evidence="3">The sequence shown here is derived from an EMBL/GenBank/DDBJ whole genome shotgun (WGS) entry which is preliminary data.</text>
</comment>
<dbReference type="InterPro" id="IPR021027">
    <property type="entry name" value="Transposase_put_HTH"/>
</dbReference>
<gene>
    <name evidence="3" type="ORF">DFQ50_10338</name>
</gene>
<keyword evidence="4" id="KW-1185">Reference proteome</keyword>
<sequence length="312" mass="35963">MGPLVIKKQAFKFLLEPNKNHINEFLFFAGSCRFVYNKGLALINENYDSGGKFLNYNQLASELVNWKNEECLAWLKIAPSQCLQQSLRDLDKAFKNFFSGKSQYPRLKKKGRNDSFRVPCQRVRLDQEKHLVSLPKLGWVKYRKSREITGVLKNVTISRKLDKWYISFNTEAVVPEPVHPSFSKAKILLNNECIVQITSNESLVEQFTSMEGNKKLRNLNNTLGRKVKNSSNWLKTKKKIDSIKARSSRRRLDALHKVTTAICKKHAIVELVNLTDSVPDKSNGFVGMGYEFVRQLMYKQEWLGGQVIRLGD</sequence>
<accession>A0ABX9FZZ3</accession>
<dbReference type="NCBIfam" id="NF040570">
    <property type="entry name" value="guided_TnpB"/>
    <property type="match status" value="1"/>
</dbReference>
<evidence type="ECO:0000313" key="4">
    <source>
        <dbReference type="Proteomes" id="UP000253201"/>
    </source>
</evidence>
<dbReference type="EMBL" id="QNRL01000003">
    <property type="protein sequence ID" value="RBP12436.1"/>
    <property type="molecule type" value="Genomic_DNA"/>
</dbReference>
<evidence type="ECO:0000313" key="3">
    <source>
        <dbReference type="EMBL" id="RBP12436.1"/>
    </source>
</evidence>
<evidence type="ECO:0000259" key="2">
    <source>
        <dbReference type="Pfam" id="PF12323"/>
    </source>
</evidence>
<name>A0ABX9FZZ3_9ENTR</name>
<reference evidence="3 4" key="1">
    <citation type="submission" date="2018-06" db="EMBL/GenBank/DDBJ databases">
        <title>Genomic Encyclopedia of Type Strains, Phase IV (KMG-IV): sequencing the most valuable type-strain genomes for metagenomic binning, comparative biology and taxonomic classification.</title>
        <authorList>
            <person name="Goeker M."/>
        </authorList>
    </citation>
    <scope>NUCLEOTIDE SEQUENCE [LARGE SCALE GENOMIC DNA]</scope>
    <source>
        <strain evidence="3 4">DSM 27453</strain>
    </source>
</reference>
<dbReference type="InterPro" id="IPR001959">
    <property type="entry name" value="Transposase"/>
</dbReference>
<protein>
    <submittedName>
        <fullName evidence="3">Transposase</fullName>
    </submittedName>
</protein>
<dbReference type="Proteomes" id="UP000253201">
    <property type="component" value="Unassembled WGS sequence"/>
</dbReference>
<proteinExistence type="predicted"/>
<dbReference type="Pfam" id="PF12323">
    <property type="entry name" value="HTH_OrfB_IS605"/>
    <property type="match status" value="1"/>
</dbReference>
<dbReference type="Pfam" id="PF01385">
    <property type="entry name" value="OrfB_IS605"/>
    <property type="match status" value="1"/>
</dbReference>
<feature type="domain" description="Transposase putative helix-turn-helix" evidence="2">
    <location>
        <begin position="8"/>
        <end position="52"/>
    </location>
</feature>
<organism evidence="3 4">
    <name type="scientific">Pseudocitrobacter faecalis</name>
    <dbReference type="NCBI Taxonomy" id="1398493"/>
    <lineage>
        <taxon>Bacteria</taxon>
        <taxon>Pseudomonadati</taxon>
        <taxon>Pseudomonadota</taxon>
        <taxon>Gammaproteobacteria</taxon>
        <taxon>Enterobacterales</taxon>
        <taxon>Enterobacteriaceae</taxon>
        <taxon>Pseudocitrobacter</taxon>
    </lineage>
</organism>